<keyword evidence="1" id="KW-0732">Signal</keyword>
<evidence type="ECO:0000313" key="3">
    <source>
        <dbReference type="Proteomes" id="UP001396334"/>
    </source>
</evidence>
<accession>A0ABR2S219</accession>
<evidence type="ECO:0008006" key="4">
    <source>
        <dbReference type="Google" id="ProtNLM"/>
    </source>
</evidence>
<dbReference type="Proteomes" id="UP001396334">
    <property type="component" value="Unassembled WGS sequence"/>
</dbReference>
<dbReference type="EMBL" id="JBBPBN010000018">
    <property type="protein sequence ID" value="KAK9018999.1"/>
    <property type="molecule type" value="Genomic_DNA"/>
</dbReference>
<name>A0ABR2S219_9ROSI</name>
<reference evidence="2 3" key="1">
    <citation type="journal article" date="2024" name="G3 (Bethesda)">
        <title>Genome assembly of Hibiscus sabdariffa L. provides insights into metabolisms of medicinal natural products.</title>
        <authorList>
            <person name="Kim T."/>
        </authorList>
    </citation>
    <scope>NUCLEOTIDE SEQUENCE [LARGE SCALE GENOMIC DNA]</scope>
    <source>
        <strain evidence="2">TK-2024</strain>
        <tissue evidence="2">Old leaves</tissue>
    </source>
</reference>
<protein>
    <recommendedName>
        <fullName evidence="4">PLAT domain-containing protein</fullName>
    </recommendedName>
</protein>
<evidence type="ECO:0000256" key="1">
    <source>
        <dbReference type="SAM" id="SignalP"/>
    </source>
</evidence>
<evidence type="ECO:0000313" key="2">
    <source>
        <dbReference type="EMBL" id="KAK9018999.1"/>
    </source>
</evidence>
<feature type="chain" id="PRO_5046027356" description="PLAT domain-containing protein" evidence="1">
    <location>
        <begin position="19"/>
        <end position="88"/>
    </location>
</feature>
<proteinExistence type="predicted"/>
<gene>
    <name evidence="2" type="ORF">V6N11_034042</name>
</gene>
<comment type="caution">
    <text evidence="2">The sequence shown here is derived from an EMBL/GenBank/DDBJ whole genome shotgun (WGS) entry which is preliminary data.</text>
</comment>
<sequence>MTPLTLCMSTMLIMKFSAVNQVFVTFGDASSLDKVYLKHDGSLWEKLLLGPIGDNNFQCLVTVYGWIDKGMPKFQVRAWLPDHVGKEL</sequence>
<keyword evidence="3" id="KW-1185">Reference proteome</keyword>
<organism evidence="2 3">
    <name type="scientific">Hibiscus sabdariffa</name>
    <name type="common">roselle</name>
    <dbReference type="NCBI Taxonomy" id="183260"/>
    <lineage>
        <taxon>Eukaryota</taxon>
        <taxon>Viridiplantae</taxon>
        <taxon>Streptophyta</taxon>
        <taxon>Embryophyta</taxon>
        <taxon>Tracheophyta</taxon>
        <taxon>Spermatophyta</taxon>
        <taxon>Magnoliopsida</taxon>
        <taxon>eudicotyledons</taxon>
        <taxon>Gunneridae</taxon>
        <taxon>Pentapetalae</taxon>
        <taxon>rosids</taxon>
        <taxon>malvids</taxon>
        <taxon>Malvales</taxon>
        <taxon>Malvaceae</taxon>
        <taxon>Malvoideae</taxon>
        <taxon>Hibiscus</taxon>
    </lineage>
</organism>
<feature type="signal peptide" evidence="1">
    <location>
        <begin position="1"/>
        <end position="18"/>
    </location>
</feature>